<accession>A0A498QML4</accession>
<dbReference type="EMBL" id="UPHQ01000283">
    <property type="protein sequence ID" value="VBA45096.1"/>
    <property type="molecule type" value="Genomic_DNA"/>
</dbReference>
<protein>
    <submittedName>
        <fullName evidence="3">Putative PPE family protein PPE47/PPE48</fullName>
    </submittedName>
</protein>
<evidence type="ECO:0000256" key="1">
    <source>
        <dbReference type="ARBA" id="ARBA00010652"/>
    </source>
</evidence>
<keyword evidence="4" id="KW-1185">Reference proteome</keyword>
<organism evidence="3 4">
    <name type="scientific">Mycobacterium innocens</name>
    <dbReference type="NCBI Taxonomy" id="2341083"/>
    <lineage>
        <taxon>Bacteria</taxon>
        <taxon>Bacillati</taxon>
        <taxon>Actinomycetota</taxon>
        <taxon>Actinomycetes</taxon>
        <taxon>Mycobacteriales</taxon>
        <taxon>Mycobacteriaceae</taxon>
        <taxon>Mycobacterium</taxon>
    </lineage>
</organism>
<comment type="similarity">
    <text evidence="1">Belongs to the mycobacterial PPE family.</text>
</comment>
<dbReference type="AlphaFoldDB" id="A0A498QML4"/>
<evidence type="ECO:0000313" key="3">
    <source>
        <dbReference type="EMBL" id="VBA45096.1"/>
    </source>
</evidence>
<dbReference type="InterPro" id="IPR038332">
    <property type="entry name" value="PPE_sf"/>
</dbReference>
<dbReference type="SUPFAM" id="SSF140459">
    <property type="entry name" value="PE/PPE dimer-like"/>
    <property type="match status" value="1"/>
</dbReference>
<dbReference type="InterPro" id="IPR000030">
    <property type="entry name" value="PPE_dom"/>
</dbReference>
<sequence>MIAPIWMACPPEVHSAMLCAGPGAPLVAAAAQWSSLSAQYAGTAEEVSMVLAAVAAGAWRGPSAELCAAAYAPYLAWLITNASQQR</sequence>
<feature type="domain" description="PPE" evidence="2">
    <location>
        <begin position="6"/>
        <end position="84"/>
    </location>
</feature>
<reference evidence="3 4" key="1">
    <citation type="submission" date="2018-09" db="EMBL/GenBank/DDBJ databases">
        <authorList>
            <person name="Tagini F."/>
        </authorList>
    </citation>
    <scope>NUCLEOTIDE SEQUENCE [LARGE SCALE GENOMIC DNA]</scope>
    <source>
        <strain evidence="3 4">MK13</strain>
    </source>
</reference>
<dbReference type="Pfam" id="PF00823">
    <property type="entry name" value="PPE"/>
    <property type="match status" value="1"/>
</dbReference>
<proteinExistence type="inferred from homology"/>
<evidence type="ECO:0000259" key="2">
    <source>
        <dbReference type="Pfam" id="PF00823"/>
    </source>
</evidence>
<evidence type="ECO:0000313" key="4">
    <source>
        <dbReference type="Proteomes" id="UP000267289"/>
    </source>
</evidence>
<gene>
    <name evidence="3" type="ORF">LAUMK13_05345</name>
</gene>
<dbReference type="Gene3D" id="1.20.1260.20">
    <property type="entry name" value="PPE superfamily"/>
    <property type="match status" value="1"/>
</dbReference>
<name>A0A498QML4_9MYCO</name>
<dbReference type="Proteomes" id="UP000267289">
    <property type="component" value="Unassembled WGS sequence"/>
</dbReference>